<dbReference type="GeneID" id="20004015"/>
<evidence type="ECO:0000313" key="1">
    <source>
        <dbReference type="EMBL" id="AIE47832.1"/>
    </source>
</evidence>
<dbReference type="OrthoDB" id="21760at10239"/>
<dbReference type="Proteomes" id="UP000203240">
    <property type="component" value="Segment"/>
</dbReference>
<accession>A0A068LKK6</accession>
<dbReference type="EMBL" id="KM009991">
    <property type="protein sequence ID" value="AIE47832.1"/>
    <property type="molecule type" value="Genomic_DNA"/>
</dbReference>
<gene>
    <name evidence="1" type="ORF">pesp106</name>
</gene>
<keyword evidence="2" id="KW-1185">Reference proteome</keyword>
<sequence>MQYIRRAAAGRCTNTMAPSYQERIEAAARNNLARQINDRQISGNMNKVDAALATGRLYCVMSTNKKTNTSQLNNDNRRCPSLYEAEAIDFSKNLHRTREAIKRCVTCTRALHPLLDIKRAVCSFCTK</sequence>
<dbReference type="RefSeq" id="YP_009049932.1">
    <property type="nucleotide sequence ID" value="NC_024625.1"/>
</dbReference>
<name>A0A068LKK6_9ABAC</name>
<proteinExistence type="predicted"/>
<evidence type="ECO:0000313" key="2">
    <source>
        <dbReference type="Proteomes" id="UP000203240"/>
    </source>
</evidence>
<protein>
    <submittedName>
        <fullName evidence="1">Orf52-like protein</fullName>
    </submittedName>
</protein>
<organism evidence="1 2">
    <name type="scientific">Peridroma alphabaculovirus</name>
    <dbReference type="NCBI Taxonomy" id="1346829"/>
    <lineage>
        <taxon>Viruses</taxon>
        <taxon>Viruses incertae sedis</taxon>
        <taxon>Naldaviricetes</taxon>
        <taxon>Lefavirales</taxon>
        <taxon>Baculoviridae</taxon>
        <taxon>Alphabaculovirus</taxon>
    </lineage>
</organism>
<reference evidence="1 2" key="1">
    <citation type="journal article" date="2015" name="Genome Announc.">
        <title>A Distinct Group II Alphabaculovirus Isolated from a Peridroma Species.</title>
        <authorList>
            <person name="Rohrmann G.F."/>
            <person name="Erlandson M.A."/>
            <person name="Theilmann D.A."/>
        </authorList>
    </citation>
    <scope>NUCLEOTIDE SEQUENCE [LARGE SCALE GENOMIC DNA]</scope>
    <source>
        <strain evidence="1">GR_167</strain>
    </source>
</reference>